<proteinExistence type="predicted"/>
<dbReference type="Proteomes" id="UP000178432">
    <property type="component" value="Unassembled WGS sequence"/>
</dbReference>
<evidence type="ECO:0000313" key="1">
    <source>
        <dbReference type="EMBL" id="OGY46008.1"/>
    </source>
</evidence>
<dbReference type="EMBL" id="MHIF01000066">
    <property type="protein sequence ID" value="OGY46008.1"/>
    <property type="molecule type" value="Genomic_DNA"/>
</dbReference>
<comment type="caution">
    <text evidence="1">The sequence shown here is derived from an EMBL/GenBank/DDBJ whole genome shotgun (WGS) entry which is preliminary data.</text>
</comment>
<organism evidence="1 2">
    <name type="scientific">Candidatus Buchananbacteria bacterium RIFCSPHIGHO2_01_FULL_46_12</name>
    <dbReference type="NCBI Taxonomy" id="1797536"/>
    <lineage>
        <taxon>Bacteria</taxon>
        <taxon>Candidatus Buchananiibacteriota</taxon>
    </lineage>
</organism>
<sequence length="74" mass="8399">MGYDDGENTGRRIRERSSLAAVSLAELHNAKSRKQAKKERHCLDCDQVLSNYNLGVRCHVCAEKRAARKTRVKV</sequence>
<dbReference type="AlphaFoldDB" id="A0A1G1Y135"/>
<evidence type="ECO:0000313" key="2">
    <source>
        <dbReference type="Proteomes" id="UP000178432"/>
    </source>
</evidence>
<reference evidence="1 2" key="1">
    <citation type="journal article" date="2016" name="Nat. Commun.">
        <title>Thousands of microbial genomes shed light on interconnected biogeochemical processes in an aquifer system.</title>
        <authorList>
            <person name="Anantharaman K."/>
            <person name="Brown C.T."/>
            <person name="Hug L.A."/>
            <person name="Sharon I."/>
            <person name="Castelle C.J."/>
            <person name="Probst A.J."/>
            <person name="Thomas B.C."/>
            <person name="Singh A."/>
            <person name="Wilkins M.J."/>
            <person name="Karaoz U."/>
            <person name="Brodie E.L."/>
            <person name="Williams K.H."/>
            <person name="Hubbard S.S."/>
            <person name="Banfield J.F."/>
        </authorList>
    </citation>
    <scope>NUCLEOTIDE SEQUENCE [LARGE SCALE GENOMIC DNA]</scope>
</reference>
<name>A0A1G1Y135_9BACT</name>
<gene>
    <name evidence="1" type="ORF">A2663_00730</name>
</gene>
<accession>A0A1G1Y135</accession>
<protein>
    <submittedName>
        <fullName evidence="1">Uncharacterized protein</fullName>
    </submittedName>
</protein>